<dbReference type="PANTHER" id="PTHR14224:SF37">
    <property type="entry name" value="LEUCINE-RICH REPEAT-CONTAINING PROTEIN 14"/>
    <property type="match status" value="1"/>
</dbReference>
<sequence length="544" mass="62345">MSLTDVMDDVDYERQNFTQNEALTQHPLWLTESHFVYHLQRNADGHLTFKRDFDGEPICSPRPLKELSMQNMVAKPGRMECLKVHEMPSDLYPALLTEAIFQRSLQTVSHLVSTWPHPVLDVRGVLPPEEIFRCEHLTMPFDCQDNLSLMDSLMIGLLNLKPHSRLKLVNFTGFKHDRKMVRELARLPILWMKPSDRQPGYIHSLLRQTIVISKDKVQRYVNRIACIYANIDLQVRHGHTIGPITIMFDCKIMFDDVPIGLALQFETPFRYICQRVWTEPIVDVTLPLAVMQKVLNPRCISHLEIEDPDICSDLTRWDSLLEALLLLPSLRALSLPNTVHADRHVNAAYELNQVLRPLRALQRLNLASCNLRDCVEQLLHNLDQDLSYLSLRDCRLSELDIQALIQWPLIDGLRELNLSRNNLKTFAVLVVGLLHKMAATIVCFSVSFCSLSLVGLQQTVQKCKECLRLKILGIQSFTPPPLTEMREIIEDCADIATLQRCILLPEAYAFPGSQISQRAANRETIALMCREILVQLGRADVQLE</sequence>
<gene>
    <name evidence="2" type="ORF">C0Q70_08419</name>
</gene>
<dbReference type="STRING" id="400727.A0A2T7PHS1"/>
<dbReference type="SUPFAM" id="SSF52047">
    <property type="entry name" value="RNI-like"/>
    <property type="match status" value="1"/>
</dbReference>
<reference evidence="2 3" key="1">
    <citation type="submission" date="2018-04" db="EMBL/GenBank/DDBJ databases">
        <title>The genome of golden apple snail Pomacea canaliculata provides insight into stress tolerance and invasive adaptation.</title>
        <authorList>
            <person name="Liu C."/>
            <person name="Liu B."/>
            <person name="Ren Y."/>
            <person name="Zhang Y."/>
            <person name="Wang H."/>
            <person name="Li S."/>
            <person name="Jiang F."/>
            <person name="Yin L."/>
            <person name="Zhang G."/>
            <person name="Qian W."/>
            <person name="Fan W."/>
        </authorList>
    </citation>
    <scope>NUCLEOTIDE SEQUENCE [LARGE SCALE GENOMIC DNA]</scope>
    <source>
        <strain evidence="2">SZHN2017</strain>
        <tissue evidence="2">Muscle</tissue>
    </source>
</reference>
<proteinExistence type="predicted"/>
<dbReference type="GO" id="GO:0005737">
    <property type="term" value="C:cytoplasm"/>
    <property type="evidence" value="ECO:0007669"/>
    <property type="project" value="TreeGrafter"/>
</dbReference>
<name>A0A2T7PHS1_POMCA</name>
<dbReference type="PANTHER" id="PTHR14224">
    <property type="entry name" value="SIMILAR TO PREFERENTIALLY EXPRESSED ANTIGEN IN MELANOMA-LIKE 3"/>
    <property type="match status" value="1"/>
</dbReference>
<comment type="caution">
    <text evidence="2">The sequence shown here is derived from an EMBL/GenBank/DDBJ whole genome shotgun (WGS) entry which is preliminary data.</text>
</comment>
<evidence type="ECO:0000256" key="1">
    <source>
        <dbReference type="ARBA" id="ARBA00022737"/>
    </source>
</evidence>
<dbReference type="Proteomes" id="UP000245119">
    <property type="component" value="Linkage Group LG4"/>
</dbReference>
<dbReference type="EMBL" id="PZQS01000004">
    <property type="protein sequence ID" value="PVD32971.1"/>
    <property type="molecule type" value="Genomic_DNA"/>
</dbReference>
<accession>A0A2T7PHS1</accession>
<organism evidence="2 3">
    <name type="scientific">Pomacea canaliculata</name>
    <name type="common">Golden apple snail</name>
    <dbReference type="NCBI Taxonomy" id="400727"/>
    <lineage>
        <taxon>Eukaryota</taxon>
        <taxon>Metazoa</taxon>
        <taxon>Spiralia</taxon>
        <taxon>Lophotrochozoa</taxon>
        <taxon>Mollusca</taxon>
        <taxon>Gastropoda</taxon>
        <taxon>Caenogastropoda</taxon>
        <taxon>Architaenioglossa</taxon>
        <taxon>Ampullarioidea</taxon>
        <taxon>Ampullariidae</taxon>
        <taxon>Pomacea</taxon>
    </lineage>
</organism>
<evidence type="ECO:0000313" key="3">
    <source>
        <dbReference type="Proteomes" id="UP000245119"/>
    </source>
</evidence>
<dbReference type="InterPro" id="IPR050694">
    <property type="entry name" value="LRRC14/PRAME"/>
</dbReference>
<protein>
    <recommendedName>
        <fullName evidence="4">Leucine-rich repeat-containing protein 14</fullName>
    </recommendedName>
</protein>
<keyword evidence="3" id="KW-1185">Reference proteome</keyword>
<dbReference type="InterPro" id="IPR032675">
    <property type="entry name" value="LRR_dom_sf"/>
</dbReference>
<keyword evidence="1" id="KW-0677">Repeat</keyword>
<dbReference type="OMA" id="CFSVSYC"/>
<evidence type="ECO:0000313" key="2">
    <source>
        <dbReference type="EMBL" id="PVD32971.1"/>
    </source>
</evidence>
<dbReference type="OrthoDB" id="6279874at2759"/>
<dbReference type="AlphaFoldDB" id="A0A2T7PHS1"/>
<dbReference type="Gene3D" id="3.80.10.10">
    <property type="entry name" value="Ribonuclease Inhibitor"/>
    <property type="match status" value="1"/>
</dbReference>
<evidence type="ECO:0008006" key="4">
    <source>
        <dbReference type="Google" id="ProtNLM"/>
    </source>
</evidence>